<dbReference type="SUPFAM" id="SSF49785">
    <property type="entry name" value="Galactose-binding domain-like"/>
    <property type="match status" value="1"/>
</dbReference>
<feature type="domain" description="Glycoside hydrolase family 2 catalytic" evidence="5">
    <location>
        <begin position="282"/>
        <end position="491"/>
    </location>
</feature>
<feature type="domain" description="Glycosyl hydrolases family 2 sugar binding" evidence="6">
    <location>
        <begin position="69"/>
        <end position="139"/>
    </location>
</feature>
<evidence type="ECO:0000313" key="8">
    <source>
        <dbReference type="Proteomes" id="UP000249377"/>
    </source>
</evidence>
<reference evidence="7 8" key="1">
    <citation type="submission" date="2018-06" db="EMBL/GenBank/DDBJ databases">
        <title>Noncontiguous genome sequence of Ruminococcaceae bacterium ASD2818.</title>
        <authorList>
            <person name="Chaplin A.V."/>
            <person name="Sokolova S.R."/>
            <person name="Kochetkova T.O."/>
            <person name="Goltsov A.Y."/>
            <person name="Trofimov D.Y."/>
            <person name="Efimov B.A."/>
        </authorList>
    </citation>
    <scope>NUCLEOTIDE SEQUENCE [LARGE SCALE GENOMIC DNA]</scope>
    <source>
        <strain evidence="7 8">ASD2818</strain>
    </source>
</reference>
<comment type="similarity">
    <text evidence="1">Belongs to the glycosyl hydrolase 2 family.</text>
</comment>
<dbReference type="InterPro" id="IPR017853">
    <property type="entry name" value="GH"/>
</dbReference>
<dbReference type="InterPro" id="IPR051913">
    <property type="entry name" value="GH2_Domain-Containing"/>
</dbReference>
<sequence>MNISRQEYPRPQFVRDSWENLNGTWEFEMDLADSGAARGMEKAEAAFSKQINVPFCPESELSGIGNKDFMAAVWYRRIIRIPAEKLSGRVLLHFGAVDYECTVYVNGEKAGTHRGGYSSFCFDITEHVKAGENLLTVQARDDVRGARQPGGKQSDQYGSYGCMYTRTTGIWQTVWLEYTSRCYLENVHTIADAASGVLAFSAKICGEAADAALHTTVSYKGQAVAETTVPVHTGTTDFSVTVENPQLWDVGQPNLYDLCYELTVNGETVDTVSAYCGFRTIELKNHAFYLNGRPVFQRLVLDQGFYPDGIYTAPSDEALKHDIELSMQLGFNGARLHEKVFEERFLYWADRLGYLVWGEQANWGLDITTPEGVMNFLPEWLEVLNRDFNHPAIIGWCPFNETWDREGRKQDDRVLELVYRATKAVDSTRPVIDTSGNFHVATDIYDIHDYEQDPGIFAERYGATTPEHIYDTYENRQHYAGQPFFVSEYGGTWWSNESTDGWGYGNGPATQEELADRYCGLTETLLGNEYTCAFCYTQLYDVEQEQNGMYTYERKPKFKPEIYARITATNQKPAAIEKKK</sequence>
<dbReference type="GO" id="GO:0004553">
    <property type="term" value="F:hydrolase activity, hydrolyzing O-glycosyl compounds"/>
    <property type="evidence" value="ECO:0007669"/>
    <property type="project" value="InterPro"/>
</dbReference>
<dbReference type="PANTHER" id="PTHR42732:SF3">
    <property type="entry name" value="HYDROLASE"/>
    <property type="match status" value="1"/>
</dbReference>
<dbReference type="InterPro" id="IPR013783">
    <property type="entry name" value="Ig-like_fold"/>
</dbReference>
<dbReference type="Gene3D" id="2.60.40.10">
    <property type="entry name" value="Immunoglobulins"/>
    <property type="match status" value="1"/>
</dbReference>
<dbReference type="Proteomes" id="UP000249377">
    <property type="component" value="Unassembled WGS sequence"/>
</dbReference>
<dbReference type="EMBL" id="QLYR01000015">
    <property type="protein sequence ID" value="RAQ22148.1"/>
    <property type="molecule type" value="Genomic_DNA"/>
</dbReference>
<proteinExistence type="inferred from homology"/>
<dbReference type="SUPFAM" id="SSF51445">
    <property type="entry name" value="(Trans)glycosidases"/>
    <property type="match status" value="1"/>
</dbReference>
<dbReference type="Pfam" id="PF02836">
    <property type="entry name" value="Glyco_hydro_2_C"/>
    <property type="match status" value="1"/>
</dbReference>
<dbReference type="AlphaFoldDB" id="A0A328U9U4"/>
<evidence type="ECO:0000259" key="5">
    <source>
        <dbReference type="Pfam" id="PF02836"/>
    </source>
</evidence>
<evidence type="ECO:0000256" key="3">
    <source>
        <dbReference type="ARBA" id="ARBA00023295"/>
    </source>
</evidence>
<evidence type="ECO:0000313" key="7">
    <source>
        <dbReference type="EMBL" id="RAQ22148.1"/>
    </source>
</evidence>
<dbReference type="InterPro" id="IPR008979">
    <property type="entry name" value="Galactose-bd-like_sf"/>
</dbReference>
<comment type="caution">
    <text evidence="7">The sequence shown here is derived from an EMBL/GenBank/DDBJ whole genome shotgun (WGS) entry which is preliminary data.</text>
</comment>
<dbReference type="InterPro" id="IPR036156">
    <property type="entry name" value="Beta-gal/glucu_dom_sf"/>
</dbReference>
<dbReference type="Gene3D" id="2.60.120.260">
    <property type="entry name" value="Galactose-binding domain-like"/>
    <property type="match status" value="1"/>
</dbReference>
<dbReference type="Gene3D" id="3.20.20.80">
    <property type="entry name" value="Glycosidases"/>
    <property type="match status" value="1"/>
</dbReference>
<dbReference type="RefSeq" id="WP_112333697.1">
    <property type="nucleotide sequence ID" value="NZ_QLYR01000015.1"/>
</dbReference>
<dbReference type="InterPro" id="IPR006103">
    <property type="entry name" value="Glyco_hydro_2_cat"/>
</dbReference>
<dbReference type="Pfam" id="PF00703">
    <property type="entry name" value="Glyco_hydro_2"/>
    <property type="match status" value="1"/>
</dbReference>
<dbReference type="InterPro" id="IPR006102">
    <property type="entry name" value="Ig-like_GH2"/>
</dbReference>
<organism evidence="7 8">
    <name type="scientific">Hydrogeniiclostridium mannosilyticum</name>
    <dbReference type="NCBI Taxonomy" id="2764322"/>
    <lineage>
        <taxon>Bacteria</taxon>
        <taxon>Bacillati</taxon>
        <taxon>Bacillota</taxon>
        <taxon>Clostridia</taxon>
        <taxon>Eubacteriales</taxon>
        <taxon>Acutalibacteraceae</taxon>
        <taxon>Hydrogeniiclostridium</taxon>
    </lineage>
</organism>
<feature type="domain" description="Glycoside hydrolase family 2 immunoglobulin-like beta-sandwich" evidence="4">
    <location>
        <begin position="184"/>
        <end position="279"/>
    </location>
</feature>
<keyword evidence="8" id="KW-1185">Reference proteome</keyword>
<keyword evidence="3" id="KW-0326">Glycosidase</keyword>
<keyword evidence="2" id="KW-0378">Hydrolase</keyword>
<dbReference type="SUPFAM" id="SSF49303">
    <property type="entry name" value="beta-Galactosidase/glucuronidase domain"/>
    <property type="match status" value="1"/>
</dbReference>
<dbReference type="InterPro" id="IPR006104">
    <property type="entry name" value="Glyco_hydro_2_N"/>
</dbReference>
<accession>A0A328U9U4</accession>
<dbReference type="Pfam" id="PF02837">
    <property type="entry name" value="Glyco_hydro_2_N"/>
    <property type="match status" value="1"/>
</dbReference>
<evidence type="ECO:0000256" key="1">
    <source>
        <dbReference type="ARBA" id="ARBA00007401"/>
    </source>
</evidence>
<protein>
    <submittedName>
        <fullName evidence="7">Beta-galactosidase</fullName>
    </submittedName>
</protein>
<evidence type="ECO:0000259" key="6">
    <source>
        <dbReference type="Pfam" id="PF02837"/>
    </source>
</evidence>
<dbReference type="PANTHER" id="PTHR42732">
    <property type="entry name" value="BETA-GALACTOSIDASE"/>
    <property type="match status" value="1"/>
</dbReference>
<name>A0A328U9U4_9FIRM</name>
<gene>
    <name evidence="7" type="ORF">DPQ25_13480</name>
</gene>
<evidence type="ECO:0000256" key="2">
    <source>
        <dbReference type="ARBA" id="ARBA00022801"/>
    </source>
</evidence>
<evidence type="ECO:0000259" key="4">
    <source>
        <dbReference type="Pfam" id="PF00703"/>
    </source>
</evidence>
<dbReference type="GO" id="GO:0005975">
    <property type="term" value="P:carbohydrate metabolic process"/>
    <property type="evidence" value="ECO:0007669"/>
    <property type="project" value="InterPro"/>
</dbReference>